<dbReference type="PRINTS" id="PR01438">
    <property type="entry name" value="UNVRSLSTRESS"/>
</dbReference>
<dbReference type="InterPro" id="IPR014729">
    <property type="entry name" value="Rossmann-like_a/b/a_fold"/>
</dbReference>
<evidence type="ECO:0000313" key="4">
    <source>
        <dbReference type="EMBL" id="MDQ0178856.1"/>
    </source>
</evidence>
<dbReference type="InterPro" id="IPR006015">
    <property type="entry name" value="Universal_stress_UspA"/>
</dbReference>
<dbReference type="SUPFAM" id="SSF52402">
    <property type="entry name" value="Adenine nucleotide alpha hydrolases-like"/>
    <property type="match status" value="2"/>
</dbReference>
<dbReference type="Gene3D" id="3.40.50.620">
    <property type="entry name" value="HUPs"/>
    <property type="match status" value="2"/>
</dbReference>
<dbReference type="RefSeq" id="WP_306960172.1">
    <property type="nucleotide sequence ID" value="NZ_JAUSRG010000002.1"/>
</dbReference>
<sequence>MDTAEEIIVGYDGSAGAVPAVRWAARQAAQRNCGLHVVHSTLWPAITHDLGPVPGIEGSGLRRAAEDILAEGVAQVLDAVPGLAVKTTLFYGWPAEHLRTLSSGAALLVVGTRGAGGFMGLLIGSVSLELAATADCPVAVIRGGEHLGGPVVVGVDFDDWELPLRHACDLAALSGTPLRLVHVRKKHRIPRPIPDAATSAQDHVEPRIQALLDSAVQSAHQTIPDLDVQKRSPVGTSIPGSILAEAQDASIIVVGTKGRGLVRGTIGSTAHAVLHHAACPVLLARRPSQGPGESDSSR</sequence>
<dbReference type="EMBL" id="JAUSTF010000001">
    <property type="protein sequence ID" value="MDQ0178856.1"/>
    <property type="molecule type" value="Genomic_DNA"/>
</dbReference>
<evidence type="ECO:0000313" key="3">
    <source>
        <dbReference type="EMBL" id="MDP9904491.1"/>
    </source>
</evidence>
<dbReference type="EMBL" id="JAUSRG010000002">
    <property type="protein sequence ID" value="MDP9904491.1"/>
    <property type="molecule type" value="Genomic_DNA"/>
</dbReference>
<evidence type="ECO:0000313" key="5">
    <source>
        <dbReference type="Proteomes" id="UP001230951"/>
    </source>
</evidence>
<name>A0AAW8DF14_9MICC</name>
<dbReference type="Proteomes" id="UP001242995">
    <property type="component" value="Unassembled WGS sequence"/>
</dbReference>
<dbReference type="Proteomes" id="UP001230951">
    <property type="component" value="Unassembled WGS sequence"/>
</dbReference>
<protein>
    <submittedName>
        <fullName evidence="3">Nucleotide-binding universal stress UspA family protein</fullName>
    </submittedName>
</protein>
<feature type="domain" description="UspA" evidence="2">
    <location>
        <begin position="151"/>
        <end position="285"/>
    </location>
</feature>
<dbReference type="Pfam" id="PF00582">
    <property type="entry name" value="Usp"/>
    <property type="match status" value="2"/>
</dbReference>
<dbReference type="PANTHER" id="PTHR46268">
    <property type="entry name" value="STRESS RESPONSE PROTEIN NHAX"/>
    <property type="match status" value="1"/>
</dbReference>
<proteinExistence type="inferred from homology"/>
<evidence type="ECO:0000256" key="1">
    <source>
        <dbReference type="ARBA" id="ARBA00008791"/>
    </source>
</evidence>
<comment type="caution">
    <text evidence="3">The sequence shown here is derived from an EMBL/GenBank/DDBJ whole genome shotgun (WGS) entry which is preliminary data.</text>
</comment>
<reference evidence="3 5" key="1">
    <citation type="submission" date="2023-07" db="EMBL/GenBank/DDBJ databases">
        <title>Sorghum-associated microbial communities from plants grown in Nebraska, USA.</title>
        <authorList>
            <person name="Schachtman D."/>
        </authorList>
    </citation>
    <scope>NUCLEOTIDE SEQUENCE</scope>
    <source>
        <strain evidence="3">DS1006</strain>
        <strain evidence="4 5">DS1016</strain>
    </source>
</reference>
<keyword evidence="5" id="KW-1185">Reference proteome</keyword>
<evidence type="ECO:0000259" key="2">
    <source>
        <dbReference type="Pfam" id="PF00582"/>
    </source>
</evidence>
<dbReference type="InterPro" id="IPR006016">
    <property type="entry name" value="UspA"/>
</dbReference>
<evidence type="ECO:0000313" key="6">
    <source>
        <dbReference type="Proteomes" id="UP001242995"/>
    </source>
</evidence>
<comment type="similarity">
    <text evidence="1">Belongs to the universal stress protein A family.</text>
</comment>
<dbReference type="PANTHER" id="PTHR46268:SF6">
    <property type="entry name" value="UNIVERSAL STRESS PROTEIN UP12"/>
    <property type="match status" value="1"/>
</dbReference>
<dbReference type="AlphaFoldDB" id="A0AAW8DF14"/>
<accession>A0AAW8DF14</accession>
<organism evidence="3 6">
    <name type="scientific">Arthrobacter bambusae</name>
    <dbReference type="NCBI Taxonomy" id="1338426"/>
    <lineage>
        <taxon>Bacteria</taxon>
        <taxon>Bacillati</taxon>
        <taxon>Actinomycetota</taxon>
        <taxon>Actinomycetes</taxon>
        <taxon>Micrococcales</taxon>
        <taxon>Micrococcaceae</taxon>
        <taxon>Arthrobacter</taxon>
    </lineage>
</organism>
<dbReference type="CDD" id="cd00293">
    <property type="entry name" value="USP-like"/>
    <property type="match status" value="1"/>
</dbReference>
<feature type="domain" description="UspA" evidence="2">
    <location>
        <begin position="6"/>
        <end position="142"/>
    </location>
</feature>
<gene>
    <name evidence="3" type="ORF">J2S90_001437</name>
    <name evidence="4" type="ORF">J2S93_000263</name>
</gene>